<sequence length="223" mass="24913">MQPLTPNSTTIALMDRCPLTLVGLSSFIEGLNAPSQIVVQETSMSAVSEALLYQPTDILITELSGLSETIAEGRKKLLELCVQLPSLRVIVYTRCQAGDELKALLEQVNISVIARDDTLPQVGEFFTRVFDGERVLSPLIGTCLARNDSEEIYNLHHLTRCENDVLTFLFNGMSLRQIAELQRRSIKTISAHKCNAMRKLQVKNDSELFSLKKNITQQFVVSE</sequence>
<dbReference type="Gene3D" id="1.10.10.10">
    <property type="entry name" value="Winged helix-like DNA-binding domain superfamily/Winged helix DNA-binding domain"/>
    <property type="match status" value="1"/>
</dbReference>
<dbReference type="PANTHER" id="PTHR45566:SF1">
    <property type="entry name" value="HTH-TYPE TRANSCRIPTIONAL REGULATOR YHJB-RELATED"/>
    <property type="match status" value="1"/>
</dbReference>
<evidence type="ECO:0000313" key="4">
    <source>
        <dbReference type="Proteomes" id="UP000281904"/>
    </source>
</evidence>
<dbReference type="PRINTS" id="PR00038">
    <property type="entry name" value="HTHLUXR"/>
</dbReference>
<dbReference type="Pfam" id="PF00196">
    <property type="entry name" value="GerE"/>
    <property type="match status" value="1"/>
</dbReference>
<dbReference type="PROSITE" id="PS50043">
    <property type="entry name" value="HTH_LUXR_2"/>
    <property type="match status" value="1"/>
</dbReference>
<dbReference type="AlphaFoldDB" id="A0A3S4WHY0"/>
<accession>A0A3S4WHY0</accession>
<dbReference type="EMBL" id="LR134493">
    <property type="protein sequence ID" value="VEI66163.1"/>
    <property type="molecule type" value="Genomic_DNA"/>
</dbReference>
<dbReference type="SUPFAM" id="SSF46894">
    <property type="entry name" value="C-terminal effector domain of the bipartite response regulators"/>
    <property type="match status" value="1"/>
</dbReference>
<dbReference type="RefSeq" id="WP_126531558.1">
    <property type="nucleotide sequence ID" value="NZ_LR134493.1"/>
</dbReference>
<evidence type="ECO:0000259" key="2">
    <source>
        <dbReference type="PROSITE" id="PS50043"/>
    </source>
</evidence>
<dbReference type="GO" id="GO:0003677">
    <property type="term" value="F:DNA binding"/>
    <property type="evidence" value="ECO:0007669"/>
    <property type="project" value="UniProtKB-KW"/>
</dbReference>
<keyword evidence="1" id="KW-0238">DNA-binding</keyword>
<dbReference type="InterPro" id="IPR051015">
    <property type="entry name" value="EvgA-like"/>
</dbReference>
<dbReference type="Proteomes" id="UP000281904">
    <property type="component" value="Chromosome"/>
</dbReference>
<organism evidence="3 4">
    <name type="scientific">Serratia rubidaea</name>
    <name type="common">Serratia marinorubra</name>
    <dbReference type="NCBI Taxonomy" id="61652"/>
    <lineage>
        <taxon>Bacteria</taxon>
        <taxon>Pseudomonadati</taxon>
        <taxon>Pseudomonadota</taxon>
        <taxon>Gammaproteobacteria</taxon>
        <taxon>Enterobacterales</taxon>
        <taxon>Yersiniaceae</taxon>
        <taxon>Serratia</taxon>
    </lineage>
</organism>
<dbReference type="InterPro" id="IPR000792">
    <property type="entry name" value="Tscrpt_reg_LuxR_C"/>
</dbReference>
<dbReference type="CDD" id="cd06170">
    <property type="entry name" value="LuxR_C_like"/>
    <property type="match status" value="1"/>
</dbReference>
<protein>
    <submittedName>
        <fullName evidence="3">Transcriptional activator protein BglJ</fullName>
    </submittedName>
</protein>
<evidence type="ECO:0000313" key="3">
    <source>
        <dbReference type="EMBL" id="VEI66163.1"/>
    </source>
</evidence>
<gene>
    <name evidence="3" type="primary">bglJ_1</name>
    <name evidence="3" type="ORF">NCTC10036_02549</name>
</gene>
<feature type="domain" description="HTH luxR-type" evidence="2">
    <location>
        <begin position="151"/>
        <end position="216"/>
    </location>
</feature>
<dbReference type="InterPro" id="IPR016032">
    <property type="entry name" value="Sig_transdc_resp-reg_C-effctor"/>
</dbReference>
<dbReference type="InterPro" id="IPR036388">
    <property type="entry name" value="WH-like_DNA-bd_sf"/>
</dbReference>
<proteinExistence type="predicted"/>
<reference evidence="3 4" key="1">
    <citation type="submission" date="2018-12" db="EMBL/GenBank/DDBJ databases">
        <authorList>
            <consortium name="Pathogen Informatics"/>
        </authorList>
    </citation>
    <scope>NUCLEOTIDE SEQUENCE [LARGE SCALE GENOMIC DNA]</scope>
    <source>
        <strain evidence="3 4">NCTC10036</strain>
    </source>
</reference>
<name>A0A3S4WHY0_SERRU</name>
<dbReference type="SMART" id="SM00421">
    <property type="entry name" value="HTH_LUXR"/>
    <property type="match status" value="1"/>
</dbReference>
<dbReference type="GO" id="GO:0006355">
    <property type="term" value="P:regulation of DNA-templated transcription"/>
    <property type="evidence" value="ECO:0007669"/>
    <property type="project" value="InterPro"/>
</dbReference>
<evidence type="ECO:0000256" key="1">
    <source>
        <dbReference type="ARBA" id="ARBA00023125"/>
    </source>
</evidence>
<dbReference type="PANTHER" id="PTHR45566">
    <property type="entry name" value="HTH-TYPE TRANSCRIPTIONAL REGULATOR YHJB-RELATED"/>
    <property type="match status" value="1"/>
</dbReference>